<feature type="region of interest" description="Disordered" evidence="1">
    <location>
        <begin position="1"/>
        <end position="83"/>
    </location>
</feature>
<evidence type="ECO:0000256" key="1">
    <source>
        <dbReference type="SAM" id="MobiDB-lite"/>
    </source>
</evidence>
<evidence type="ECO:0000313" key="2">
    <source>
        <dbReference type="EMBL" id="KAF7404433.1"/>
    </source>
</evidence>
<dbReference type="AlphaFoldDB" id="A0A834NEF6"/>
<dbReference type="Proteomes" id="UP000600918">
    <property type="component" value="Unassembled WGS sequence"/>
</dbReference>
<keyword evidence="3" id="KW-1185">Reference proteome</keyword>
<dbReference type="EMBL" id="JACSDY010000016">
    <property type="protein sequence ID" value="KAF7404433.1"/>
    <property type="molecule type" value="Genomic_DNA"/>
</dbReference>
<reference evidence="2" key="1">
    <citation type="journal article" date="2020" name="G3 (Bethesda)">
        <title>High-Quality Assemblies for Three Invasive Social Wasps from the &lt;i&gt;Vespula&lt;/i&gt; Genus.</title>
        <authorList>
            <person name="Harrop T.W.R."/>
            <person name="Guhlin J."/>
            <person name="McLaughlin G.M."/>
            <person name="Permina E."/>
            <person name="Stockwell P."/>
            <person name="Gilligan J."/>
            <person name="Le Lec M.F."/>
            <person name="Gruber M.A.M."/>
            <person name="Quinn O."/>
            <person name="Lovegrove M."/>
            <person name="Duncan E.J."/>
            <person name="Remnant E.J."/>
            <person name="Van Eeckhoven J."/>
            <person name="Graham B."/>
            <person name="Knapp R.A."/>
            <person name="Langford K.W."/>
            <person name="Kronenberg Z."/>
            <person name="Press M.O."/>
            <person name="Eacker S.M."/>
            <person name="Wilson-Rankin E.E."/>
            <person name="Purcell J."/>
            <person name="Lester P.J."/>
            <person name="Dearden P.K."/>
        </authorList>
    </citation>
    <scope>NUCLEOTIDE SEQUENCE</scope>
    <source>
        <strain evidence="2">Volc-1</strain>
    </source>
</reference>
<feature type="compositionally biased region" description="Low complexity" evidence="1">
    <location>
        <begin position="56"/>
        <end position="68"/>
    </location>
</feature>
<accession>A0A834NEF6</accession>
<gene>
    <name evidence="2" type="ORF">H0235_015127</name>
</gene>
<organism evidence="2 3">
    <name type="scientific">Vespula pensylvanica</name>
    <name type="common">Western yellow jacket</name>
    <name type="synonym">Wasp</name>
    <dbReference type="NCBI Taxonomy" id="30213"/>
    <lineage>
        <taxon>Eukaryota</taxon>
        <taxon>Metazoa</taxon>
        <taxon>Ecdysozoa</taxon>
        <taxon>Arthropoda</taxon>
        <taxon>Hexapoda</taxon>
        <taxon>Insecta</taxon>
        <taxon>Pterygota</taxon>
        <taxon>Neoptera</taxon>
        <taxon>Endopterygota</taxon>
        <taxon>Hymenoptera</taxon>
        <taxon>Apocrita</taxon>
        <taxon>Aculeata</taxon>
        <taxon>Vespoidea</taxon>
        <taxon>Vespidae</taxon>
        <taxon>Vespinae</taxon>
        <taxon>Vespula</taxon>
    </lineage>
</organism>
<proteinExistence type="predicted"/>
<comment type="caution">
    <text evidence="2">The sequence shown here is derived from an EMBL/GenBank/DDBJ whole genome shotgun (WGS) entry which is preliminary data.</text>
</comment>
<name>A0A834NEF6_VESPE</name>
<feature type="compositionally biased region" description="Basic and acidic residues" evidence="1">
    <location>
        <begin position="23"/>
        <end position="40"/>
    </location>
</feature>
<feature type="compositionally biased region" description="Basic and acidic residues" evidence="1">
    <location>
        <begin position="1"/>
        <end position="12"/>
    </location>
</feature>
<evidence type="ECO:0000313" key="3">
    <source>
        <dbReference type="Proteomes" id="UP000600918"/>
    </source>
</evidence>
<protein>
    <submittedName>
        <fullName evidence="2">Uncharacterized protein</fullName>
    </submittedName>
</protein>
<sequence>MMYRLRQKEILRQKGIKRVSSKRGREGEEKGAKEKEGEGEREGEEEEEEEEEGEEGTTNTNGRTTNGRMDGWMDPSQMVLVNH</sequence>
<feature type="compositionally biased region" description="Acidic residues" evidence="1">
    <location>
        <begin position="41"/>
        <end position="55"/>
    </location>
</feature>